<dbReference type="Proteomes" id="UP000604273">
    <property type="component" value="Unassembled WGS sequence"/>
</dbReference>
<dbReference type="EMBL" id="JABFAI010000073">
    <property type="protein sequence ID" value="KAF4957248.1"/>
    <property type="molecule type" value="Genomic_DNA"/>
</dbReference>
<keyword evidence="2" id="KW-1185">Reference proteome</keyword>
<evidence type="ECO:0000313" key="1">
    <source>
        <dbReference type="EMBL" id="KAF4957248.1"/>
    </source>
</evidence>
<dbReference type="AlphaFoldDB" id="A0A8H4TG42"/>
<proteinExistence type="predicted"/>
<name>A0A8H4TG42_9HYPO</name>
<comment type="caution">
    <text evidence="1">The sequence shown here is derived from an EMBL/GenBank/DDBJ whole genome shotgun (WGS) entry which is preliminary data.</text>
</comment>
<organism evidence="1 2">
    <name type="scientific">Fusarium gaditjirri</name>
    <dbReference type="NCBI Taxonomy" id="282569"/>
    <lineage>
        <taxon>Eukaryota</taxon>
        <taxon>Fungi</taxon>
        <taxon>Dikarya</taxon>
        <taxon>Ascomycota</taxon>
        <taxon>Pezizomycotina</taxon>
        <taxon>Sordariomycetes</taxon>
        <taxon>Hypocreomycetidae</taxon>
        <taxon>Hypocreales</taxon>
        <taxon>Nectriaceae</taxon>
        <taxon>Fusarium</taxon>
        <taxon>Fusarium nisikadoi species complex</taxon>
    </lineage>
</organism>
<gene>
    <name evidence="1" type="ORF">FGADI_3313</name>
</gene>
<accession>A0A8H4TG42</accession>
<reference evidence="1" key="1">
    <citation type="journal article" date="2020" name="BMC Genomics">
        <title>Correction to: Identification and distribution of gene clusters required for synthesis of sphingolipid metabolism inhibitors in diverse species of the filamentous fungus Fusarium.</title>
        <authorList>
            <person name="Kim H.S."/>
            <person name="Lohmar J.M."/>
            <person name="Busman M."/>
            <person name="Brown D.W."/>
            <person name="Naumann T.A."/>
            <person name="Divon H.H."/>
            <person name="Lysoe E."/>
            <person name="Uhlig S."/>
            <person name="Proctor R.H."/>
        </authorList>
    </citation>
    <scope>NUCLEOTIDE SEQUENCE</scope>
    <source>
        <strain evidence="1">NRRL 45417</strain>
    </source>
</reference>
<protein>
    <submittedName>
        <fullName evidence="1">Uncharacterized protein</fullName>
    </submittedName>
</protein>
<evidence type="ECO:0000313" key="2">
    <source>
        <dbReference type="Proteomes" id="UP000604273"/>
    </source>
</evidence>
<reference evidence="1" key="2">
    <citation type="submission" date="2020-05" db="EMBL/GenBank/DDBJ databases">
        <authorList>
            <person name="Kim H.-S."/>
            <person name="Proctor R.H."/>
            <person name="Brown D.W."/>
        </authorList>
    </citation>
    <scope>NUCLEOTIDE SEQUENCE</scope>
    <source>
        <strain evidence="1">NRRL 45417</strain>
    </source>
</reference>
<sequence>MVKSSLSLDMCPMNMVPQAKNSATKSRSVNSAYAVPCNAFEAELLDHHLTSNAKGIADKGIDTEWAIFSCWQDDKAYYVIYAREKPYDKSYLENLTGMAD</sequence>